<dbReference type="Pfam" id="PF09588">
    <property type="entry name" value="YqaJ"/>
    <property type="match status" value="1"/>
</dbReference>
<keyword evidence="3" id="KW-0862">Zinc</keyword>
<dbReference type="CDD" id="cd22343">
    <property type="entry name" value="PDDEXK_lambda_exonuclease-like"/>
    <property type="match status" value="1"/>
</dbReference>
<evidence type="ECO:0000256" key="2">
    <source>
        <dbReference type="ARBA" id="ARBA00022771"/>
    </source>
</evidence>
<evidence type="ECO:0000256" key="3">
    <source>
        <dbReference type="ARBA" id="ARBA00022833"/>
    </source>
</evidence>
<reference evidence="6" key="1">
    <citation type="submission" date="2022-11" db="EMBL/GenBank/DDBJ databases">
        <title>Centuries of genome instability and evolution in soft-shell clam transmissible cancer (bioRxiv).</title>
        <authorList>
            <person name="Hart S.F.M."/>
            <person name="Yonemitsu M.A."/>
            <person name="Giersch R.M."/>
            <person name="Beal B.F."/>
            <person name="Arriagada G."/>
            <person name="Davis B.W."/>
            <person name="Ostrander E.A."/>
            <person name="Goff S.P."/>
            <person name="Metzger M.J."/>
        </authorList>
    </citation>
    <scope>NUCLEOTIDE SEQUENCE</scope>
    <source>
        <strain evidence="6">MELC-2E11</strain>
        <tissue evidence="6">Siphon/mantle</tissue>
    </source>
</reference>
<keyword evidence="7" id="KW-1185">Reference proteome</keyword>
<accession>A0ABY7G9K0</accession>
<feature type="domain" description="PHD-type" evidence="5">
    <location>
        <begin position="607"/>
        <end position="657"/>
    </location>
</feature>
<dbReference type="SUPFAM" id="SSF57903">
    <property type="entry name" value="FYVE/PHD zinc finger"/>
    <property type="match status" value="1"/>
</dbReference>
<dbReference type="InterPro" id="IPR011604">
    <property type="entry name" value="PDDEXK-like_dom_sf"/>
</dbReference>
<dbReference type="Gene3D" id="3.90.320.10">
    <property type="match status" value="1"/>
</dbReference>
<name>A0ABY7G9K0_MYAAR</name>
<protein>
    <submittedName>
        <fullName evidence="6">ING2-like protein</fullName>
    </submittedName>
</protein>
<dbReference type="SMART" id="SM00249">
    <property type="entry name" value="PHD"/>
    <property type="match status" value="1"/>
</dbReference>
<dbReference type="Gene3D" id="3.30.40.10">
    <property type="entry name" value="Zinc/RING finger domain, C3HC4 (zinc finger)"/>
    <property type="match status" value="1"/>
</dbReference>
<sequence length="668" mass="75470">MKPMDSLSEKRLYRETLSAIEKARYLEKMKLIDNKDPYEATFVKGFSDDKSLLPTISYPDIVNYLIFTPSPYSKDDLKAYKSLNCYVQAQCGWVSEVKAAVVGDRHVVIGKVNQLYSIILSSPPTVPYPGVLCHFRPFTAFTLKLKGSRPIKARPLRTIVLHSMRLKEKPLNPWLISEKNGSILASHCDCMAGLGEVCTHVASLMFSIDETVRLRDARTRTEDPNWWIIPSAVKGVSYSMIKDIDFTSMRSLKRKYENVGGDIPSYPQSSTTQKHLKDVPTPTDAELNGFFSKLSATGRNPAILSVVKEFSDDYVPKQDKMDLPAPLGNLKTKDAMMMNYGQLVNHCAGIQLTVSKDQIANVEEVTRNQSESKLWQTYRAGRITASRAKQVCSTDPSNPSQSLIMDICYPGNKTFQTAGTQWGTKNEPVARNDFQTYMEDKHQGFCVKQCGLFISEQFPYIGASPDGLVHCHCCGASLLEIKCPYTLKESLLDSDSEKYCLTRNSQGIMVLDHKHPYYYQVQTQMGVTGIRAIHFVIMTEKAVHIELVPFDIDVWTEICEKAETLMKVAILPELVGKFYSKLPGCGLPVQPLKEVQPTLSSQNETEKTWCYCDQVESGEMICCDDENCHIVWFHFTCLKIERKPRGKKWFCPDCRKSGLLKKKNSTKK</sequence>
<dbReference type="PANTHER" id="PTHR47526:SF4">
    <property type="entry name" value="SWIM-TYPE DOMAIN-CONTAINING PROTEIN"/>
    <property type="match status" value="1"/>
</dbReference>
<dbReference type="InterPro" id="IPR019787">
    <property type="entry name" value="Znf_PHD-finger"/>
</dbReference>
<evidence type="ECO:0000256" key="1">
    <source>
        <dbReference type="ARBA" id="ARBA00022723"/>
    </source>
</evidence>
<evidence type="ECO:0000256" key="4">
    <source>
        <dbReference type="PROSITE-ProRule" id="PRU00146"/>
    </source>
</evidence>
<dbReference type="InterPro" id="IPR011335">
    <property type="entry name" value="Restrct_endonuc-II-like"/>
</dbReference>
<dbReference type="PANTHER" id="PTHR47526">
    <property type="entry name" value="ATP-DEPENDENT DNA HELICASE"/>
    <property type="match status" value="1"/>
</dbReference>
<dbReference type="SUPFAM" id="SSF52980">
    <property type="entry name" value="Restriction endonuclease-like"/>
    <property type="match status" value="1"/>
</dbReference>
<organism evidence="6 7">
    <name type="scientific">Mya arenaria</name>
    <name type="common">Soft-shell clam</name>
    <dbReference type="NCBI Taxonomy" id="6604"/>
    <lineage>
        <taxon>Eukaryota</taxon>
        <taxon>Metazoa</taxon>
        <taxon>Spiralia</taxon>
        <taxon>Lophotrochozoa</taxon>
        <taxon>Mollusca</taxon>
        <taxon>Bivalvia</taxon>
        <taxon>Autobranchia</taxon>
        <taxon>Heteroconchia</taxon>
        <taxon>Euheterodonta</taxon>
        <taxon>Imparidentia</taxon>
        <taxon>Neoheterodontei</taxon>
        <taxon>Myida</taxon>
        <taxon>Myoidea</taxon>
        <taxon>Myidae</taxon>
        <taxon>Mya</taxon>
    </lineage>
</organism>
<dbReference type="InterPro" id="IPR013083">
    <property type="entry name" value="Znf_RING/FYVE/PHD"/>
</dbReference>
<dbReference type="EMBL" id="CP111027">
    <property type="protein sequence ID" value="WAR30109.1"/>
    <property type="molecule type" value="Genomic_DNA"/>
</dbReference>
<evidence type="ECO:0000259" key="5">
    <source>
        <dbReference type="PROSITE" id="PS50016"/>
    </source>
</evidence>
<keyword evidence="2 4" id="KW-0863">Zinc-finger</keyword>
<dbReference type="InterPro" id="IPR001965">
    <property type="entry name" value="Znf_PHD"/>
</dbReference>
<dbReference type="Proteomes" id="UP001164746">
    <property type="component" value="Chromosome 16"/>
</dbReference>
<evidence type="ECO:0000313" key="7">
    <source>
        <dbReference type="Proteomes" id="UP001164746"/>
    </source>
</evidence>
<dbReference type="InterPro" id="IPR011011">
    <property type="entry name" value="Znf_FYVE_PHD"/>
</dbReference>
<dbReference type="PROSITE" id="PS50016">
    <property type="entry name" value="ZF_PHD_2"/>
    <property type="match status" value="1"/>
</dbReference>
<proteinExistence type="predicted"/>
<dbReference type="InterPro" id="IPR019080">
    <property type="entry name" value="YqaJ_viral_recombinase"/>
</dbReference>
<dbReference type="CDD" id="cd15505">
    <property type="entry name" value="PHD_ING"/>
    <property type="match status" value="1"/>
</dbReference>
<dbReference type="PROSITE" id="PS01359">
    <property type="entry name" value="ZF_PHD_1"/>
    <property type="match status" value="1"/>
</dbReference>
<gene>
    <name evidence="6" type="ORF">MAR_003677</name>
</gene>
<dbReference type="InterPro" id="IPR019786">
    <property type="entry name" value="Zinc_finger_PHD-type_CS"/>
</dbReference>
<keyword evidence="1" id="KW-0479">Metal-binding</keyword>
<evidence type="ECO:0000313" key="6">
    <source>
        <dbReference type="EMBL" id="WAR30109.1"/>
    </source>
</evidence>